<accession>A0ABZ1CNM0</accession>
<evidence type="ECO:0000313" key="3">
    <source>
        <dbReference type="Proteomes" id="UP001329825"/>
    </source>
</evidence>
<dbReference type="Gene3D" id="3.30.450.40">
    <property type="match status" value="1"/>
</dbReference>
<sequence length="164" mass="18033">MSSAPPTQISRPDVSGPNAPQFEEIAGKAQKSFGYVNFTVLQWIEERHALKRIYSSHPDDYPVGGEKIMTKGAPWPSTVVKARKPYASWNIEEIQSTYVDAPALIALGIHQTISVPVLDDQGNTVAALSFSGVKGQYTEETLKEMQTLAKEDGTQAFNEYLSTQ</sequence>
<reference evidence="2 3" key="1">
    <citation type="submission" date="2024-01" db="EMBL/GenBank/DDBJ databases">
        <title>Comparative genomics of Cryptococcus and Kwoniella reveals pathogenesis evolution and contrasting modes of karyotype evolution via chromosome fusion or intercentromeric recombination.</title>
        <authorList>
            <person name="Coelho M.A."/>
            <person name="David-Palma M."/>
            <person name="Shea T."/>
            <person name="Bowers K."/>
            <person name="McGinley-Smith S."/>
            <person name="Mohammad A.W."/>
            <person name="Gnirke A."/>
            <person name="Yurkov A.M."/>
            <person name="Nowrousian M."/>
            <person name="Sun S."/>
            <person name="Cuomo C.A."/>
            <person name="Heitman J."/>
        </authorList>
    </citation>
    <scope>NUCLEOTIDE SEQUENCE [LARGE SCALE GENOMIC DNA]</scope>
    <source>
        <strain evidence="2">CBS 11374</strain>
    </source>
</reference>
<dbReference type="RefSeq" id="XP_062788081.1">
    <property type="nucleotide sequence ID" value="XM_062932030.1"/>
</dbReference>
<dbReference type="SUPFAM" id="SSF55781">
    <property type="entry name" value="GAF domain-like"/>
    <property type="match status" value="1"/>
</dbReference>
<dbReference type="Proteomes" id="UP001329825">
    <property type="component" value="Chromosome 1"/>
</dbReference>
<dbReference type="InterPro" id="IPR029016">
    <property type="entry name" value="GAF-like_dom_sf"/>
</dbReference>
<dbReference type="GeneID" id="87952377"/>
<keyword evidence="3" id="KW-1185">Reference proteome</keyword>
<protein>
    <recommendedName>
        <fullName evidence="4">GAF domain-containing protein</fullName>
    </recommendedName>
</protein>
<evidence type="ECO:0000313" key="2">
    <source>
        <dbReference type="EMBL" id="WRT63341.1"/>
    </source>
</evidence>
<gene>
    <name evidence="2" type="ORF">IL334_000246</name>
</gene>
<feature type="compositionally biased region" description="Polar residues" evidence="1">
    <location>
        <begin position="1"/>
        <end position="10"/>
    </location>
</feature>
<organism evidence="2 3">
    <name type="scientific">Kwoniella shivajii</name>
    <dbReference type="NCBI Taxonomy" id="564305"/>
    <lineage>
        <taxon>Eukaryota</taxon>
        <taxon>Fungi</taxon>
        <taxon>Dikarya</taxon>
        <taxon>Basidiomycota</taxon>
        <taxon>Agaricomycotina</taxon>
        <taxon>Tremellomycetes</taxon>
        <taxon>Tremellales</taxon>
        <taxon>Cryptococcaceae</taxon>
        <taxon>Kwoniella</taxon>
    </lineage>
</organism>
<proteinExistence type="predicted"/>
<name>A0ABZ1CNM0_9TREE</name>
<evidence type="ECO:0000256" key="1">
    <source>
        <dbReference type="SAM" id="MobiDB-lite"/>
    </source>
</evidence>
<feature type="region of interest" description="Disordered" evidence="1">
    <location>
        <begin position="1"/>
        <end position="20"/>
    </location>
</feature>
<dbReference type="EMBL" id="CP141881">
    <property type="protein sequence ID" value="WRT63341.1"/>
    <property type="molecule type" value="Genomic_DNA"/>
</dbReference>
<evidence type="ECO:0008006" key="4">
    <source>
        <dbReference type="Google" id="ProtNLM"/>
    </source>
</evidence>